<keyword evidence="2" id="KW-1185">Reference proteome</keyword>
<dbReference type="AlphaFoldDB" id="A0A811VCF5"/>
<reference evidence="1" key="1">
    <citation type="submission" date="2020-11" db="EMBL/GenBank/DDBJ databases">
        <authorList>
            <person name="Whitehead M."/>
        </authorList>
    </citation>
    <scope>NUCLEOTIDE SEQUENCE</scope>
    <source>
        <strain evidence="1">EGII</strain>
    </source>
</reference>
<name>A0A811VCF5_CERCA</name>
<comment type="caution">
    <text evidence="1">The sequence shown here is derived from an EMBL/GenBank/DDBJ whole genome shotgun (WGS) entry which is preliminary data.</text>
</comment>
<evidence type="ECO:0000313" key="1">
    <source>
        <dbReference type="EMBL" id="CAD7012684.1"/>
    </source>
</evidence>
<proteinExistence type="predicted"/>
<protein>
    <submittedName>
        <fullName evidence="1">(Mediterranean fruit fly) hypothetical protein</fullName>
    </submittedName>
</protein>
<gene>
    <name evidence="1" type="ORF">CCAP1982_LOCUS20791</name>
</gene>
<organism evidence="1 2">
    <name type="scientific">Ceratitis capitata</name>
    <name type="common">Mediterranean fruit fly</name>
    <name type="synonym">Tephritis capitata</name>
    <dbReference type="NCBI Taxonomy" id="7213"/>
    <lineage>
        <taxon>Eukaryota</taxon>
        <taxon>Metazoa</taxon>
        <taxon>Ecdysozoa</taxon>
        <taxon>Arthropoda</taxon>
        <taxon>Hexapoda</taxon>
        <taxon>Insecta</taxon>
        <taxon>Pterygota</taxon>
        <taxon>Neoptera</taxon>
        <taxon>Endopterygota</taxon>
        <taxon>Diptera</taxon>
        <taxon>Brachycera</taxon>
        <taxon>Muscomorpha</taxon>
        <taxon>Tephritoidea</taxon>
        <taxon>Tephritidae</taxon>
        <taxon>Ceratitis</taxon>
        <taxon>Ceratitis</taxon>
    </lineage>
</organism>
<dbReference type="EMBL" id="CAJHJT010000056">
    <property type="protein sequence ID" value="CAD7012684.1"/>
    <property type="molecule type" value="Genomic_DNA"/>
</dbReference>
<dbReference type="Proteomes" id="UP000606786">
    <property type="component" value="Unassembled WGS sequence"/>
</dbReference>
<accession>A0A811VCF5</accession>
<evidence type="ECO:0000313" key="2">
    <source>
        <dbReference type="Proteomes" id="UP000606786"/>
    </source>
</evidence>
<sequence length="71" mass="8015">MSTLTHALPAEYTEQQHLQQLNSNYHHHNNNKITKQSFISFGFAAGATTISHQQICELLLNSLNFGVLKSF</sequence>